<dbReference type="GO" id="GO:0030295">
    <property type="term" value="F:protein kinase activator activity"/>
    <property type="evidence" value="ECO:0007669"/>
    <property type="project" value="TreeGrafter"/>
</dbReference>
<evidence type="ECO:0000256" key="1">
    <source>
        <dbReference type="ARBA" id="ARBA00000085"/>
    </source>
</evidence>
<dbReference type="InterPro" id="IPR005467">
    <property type="entry name" value="His_kinase_dom"/>
</dbReference>
<feature type="transmembrane region" description="Helical" evidence="9">
    <location>
        <begin position="349"/>
        <end position="369"/>
    </location>
</feature>
<dbReference type="InterPro" id="IPR036890">
    <property type="entry name" value="HATPase_C_sf"/>
</dbReference>
<feature type="transmembrane region" description="Helical" evidence="9">
    <location>
        <begin position="54"/>
        <end position="78"/>
    </location>
</feature>
<name>A0A934Q2R7_9BURK</name>
<feature type="coiled-coil region" evidence="8">
    <location>
        <begin position="551"/>
        <end position="585"/>
    </location>
</feature>
<evidence type="ECO:0000256" key="6">
    <source>
        <dbReference type="ARBA" id="ARBA00022777"/>
    </source>
</evidence>
<keyword evidence="14" id="KW-1185">Reference proteome</keyword>
<dbReference type="GO" id="GO:0007234">
    <property type="term" value="P:osmosensory signaling via phosphorelay pathway"/>
    <property type="evidence" value="ECO:0007669"/>
    <property type="project" value="TreeGrafter"/>
</dbReference>
<dbReference type="PROSITE" id="PS50109">
    <property type="entry name" value="HIS_KIN"/>
    <property type="match status" value="1"/>
</dbReference>
<dbReference type="InterPro" id="IPR003594">
    <property type="entry name" value="HATPase_dom"/>
</dbReference>
<dbReference type="AlphaFoldDB" id="A0A934Q2R7"/>
<evidence type="ECO:0000256" key="2">
    <source>
        <dbReference type="ARBA" id="ARBA00004429"/>
    </source>
</evidence>
<feature type="domain" description="PAS" evidence="11">
    <location>
        <begin position="434"/>
        <end position="510"/>
    </location>
</feature>
<dbReference type="GO" id="GO:0000155">
    <property type="term" value="F:phosphorelay sensor kinase activity"/>
    <property type="evidence" value="ECO:0007669"/>
    <property type="project" value="InterPro"/>
</dbReference>
<dbReference type="InterPro" id="IPR003661">
    <property type="entry name" value="HisK_dim/P_dom"/>
</dbReference>
<accession>A0A934Q2R7</accession>
<protein>
    <recommendedName>
        <fullName evidence="3">histidine kinase</fullName>
        <ecNumber evidence="3">2.7.13.3</ecNumber>
    </recommendedName>
</protein>
<dbReference type="InterPro" id="IPR050351">
    <property type="entry name" value="BphY/WalK/GraS-like"/>
</dbReference>
<comment type="caution">
    <text evidence="13">The sequence shown here is derived from an EMBL/GenBank/DDBJ whole genome shotgun (WGS) entry which is preliminary data.</text>
</comment>
<organism evidence="13 14">
    <name type="scientific">Ramlibacter algicola</name>
    <dbReference type="NCBI Taxonomy" id="2795217"/>
    <lineage>
        <taxon>Bacteria</taxon>
        <taxon>Pseudomonadati</taxon>
        <taxon>Pseudomonadota</taxon>
        <taxon>Betaproteobacteria</taxon>
        <taxon>Burkholderiales</taxon>
        <taxon>Comamonadaceae</taxon>
        <taxon>Ramlibacter</taxon>
    </lineage>
</organism>
<evidence type="ECO:0000259" key="10">
    <source>
        <dbReference type="PROSITE" id="PS50109"/>
    </source>
</evidence>
<dbReference type="Gene3D" id="3.30.565.10">
    <property type="entry name" value="Histidine kinase-like ATPase, C-terminal domain"/>
    <property type="match status" value="1"/>
</dbReference>
<dbReference type="Gene3D" id="1.10.287.130">
    <property type="match status" value="1"/>
</dbReference>
<evidence type="ECO:0000256" key="3">
    <source>
        <dbReference type="ARBA" id="ARBA00012438"/>
    </source>
</evidence>
<keyword evidence="8" id="KW-0175">Coiled coil</keyword>
<dbReference type="EC" id="2.7.13.3" evidence="3"/>
<dbReference type="NCBIfam" id="TIGR00229">
    <property type="entry name" value="sensory_box"/>
    <property type="match status" value="1"/>
</dbReference>
<gene>
    <name evidence="13" type="ORF">I8E28_11380</name>
</gene>
<sequence length="808" mass="87816">MNPEPSPPTRPRERAVWPVAAGYLAFGLAWILFSDQLGDLFFRNPDALTRFQTWKGVGFVLFSTLVVLFALGGQAFRIRRPAPEARGAPVLWLLSLLVLATALPMVALLGWSILKDAQARMAASEEWIAATAENTAAKVSGMLATDFRLAVAIARNPDVRALRPHACDAVNGMLPDTDEAPISLALLDRAGGVVCGDGAGWDGAPPWWRSFREAPRTFLAPLEQGPDGWHFAVVHPVLGGSGLPGAVVLRVPASAMEGAIDVTLPRSGLVAVLDGAERLVVRWPGESEFVGRSVRELPNAERLREHANFAAEGIDGVQRLYGSRPVGDTGWTVVTGAALQDVHAPVRDAVLRSLAIGLAVVALCSWLVMRLAGSITRPLRALHHTAAAAALGDFDQRAPEAGPAELAAVAAGFNRMLERLPELQREVRESAQRTEQLVERLSRHVPSMIFVYRLPAGGRARFSYASHAIHRIFGLTPADVEHDAQPMLDRVHPDDRDRVADTLRRSVRELVPFELAYRVLHPDGRVRHVLALAEAEPSEGETVWYGSVTDVTELRDKEVALREANETLEQRIAERTADLAAANSALEAFAYSVAHDLRAPLHSIEGFTEGVDHALAAGDVPRAQGFTRRVLANAVRMNLLIDGFLALAGAARNELDEAPFDLARVVQGVLADLAPPPHATVDVAPLPRVLGDAASLRQVWMNLLSNALKYSANQPRPVVRVDWRLQDDEAQFSVEDNGAGFDPDYAHKLFQPFSRLHKPQEFEGTGVGLAIVRRVVERHGGRAWAEARAEGGSRFWFSLPAARVLGPR</sequence>
<dbReference type="SMART" id="SM00091">
    <property type="entry name" value="PAS"/>
    <property type="match status" value="1"/>
</dbReference>
<comment type="subcellular location">
    <subcellularLocation>
        <location evidence="2">Cell inner membrane</location>
        <topology evidence="2">Multi-pass membrane protein</topology>
    </subcellularLocation>
</comment>
<dbReference type="InterPro" id="IPR004358">
    <property type="entry name" value="Sig_transdc_His_kin-like_C"/>
</dbReference>
<dbReference type="SMART" id="SM00387">
    <property type="entry name" value="HATPase_c"/>
    <property type="match status" value="1"/>
</dbReference>
<feature type="transmembrane region" description="Helical" evidence="9">
    <location>
        <begin position="15"/>
        <end position="33"/>
    </location>
</feature>
<dbReference type="InterPro" id="IPR000014">
    <property type="entry name" value="PAS"/>
</dbReference>
<dbReference type="InterPro" id="IPR003660">
    <property type="entry name" value="HAMP_dom"/>
</dbReference>
<dbReference type="Proteomes" id="UP000617041">
    <property type="component" value="Unassembled WGS sequence"/>
</dbReference>
<proteinExistence type="predicted"/>
<dbReference type="SUPFAM" id="SSF55785">
    <property type="entry name" value="PYP-like sensor domain (PAS domain)"/>
    <property type="match status" value="1"/>
</dbReference>
<dbReference type="EMBL" id="JAEDAO010000001">
    <property type="protein sequence ID" value="MBK0393192.1"/>
    <property type="molecule type" value="Genomic_DNA"/>
</dbReference>
<evidence type="ECO:0000313" key="13">
    <source>
        <dbReference type="EMBL" id="MBK0393192.1"/>
    </source>
</evidence>
<keyword evidence="7 9" id="KW-0472">Membrane</keyword>
<evidence type="ECO:0000313" key="14">
    <source>
        <dbReference type="Proteomes" id="UP000617041"/>
    </source>
</evidence>
<evidence type="ECO:0000259" key="12">
    <source>
        <dbReference type="PROSITE" id="PS50885"/>
    </source>
</evidence>
<dbReference type="Pfam" id="PF02518">
    <property type="entry name" value="HATPase_c"/>
    <property type="match status" value="1"/>
</dbReference>
<keyword evidence="9" id="KW-1133">Transmembrane helix</keyword>
<reference evidence="13" key="1">
    <citation type="submission" date="2020-12" db="EMBL/GenBank/DDBJ databases">
        <title>Ramlibacter sp. nov., isolated from a freshwater alga, Cryptomonas.</title>
        <authorList>
            <person name="Kim H.M."/>
            <person name="Jeon C.O."/>
        </authorList>
    </citation>
    <scope>NUCLEOTIDE SEQUENCE</scope>
    <source>
        <strain evidence="13">CrO1</strain>
    </source>
</reference>
<dbReference type="GO" id="GO:0005886">
    <property type="term" value="C:plasma membrane"/>
    <property type="evidence" value="ECO:0007669"/>
    <property type="project" value="UniProtKB-SubCell"/>
</dbReference>
<dbReference type="SUPFAM" id="SSF47384">
    <property type="entry name" value="Homodimeric domain of signal transducing histidine kinase"/>
    <property type="match status" value="1"/>
</dbReference>
<dbReference type="SMART" id="SM00304">
    <property type="entry name" value="HAMP"/>
    <property type="match status" value="1"/>
</dbReference>
<dbReference type="Gene3D" id="3.30.450.20">
    <property type="entry name" value="PAS domain"/>
    <property type="match status" value="2"/>
</dbReference>
<keyword evidence="6" id="KW-0418">Kinase</keyword>
<keyword evidence="9" id="KW-0812">Transmembrane</keyword>
<comment type="catalytic activity">
    <reaction evidence="1">
        <text>ATP + protein L-histidine = ADP + protein N-phospho-L-histidine.</text>
        <dbReference type="EC" id="2.7.13.3"/>
    </reaction>
</comment>
<dbReference type="CDD" id="cd18774">
    <property type="entry name" value="PDC2_HK_sensor"/>
    <property type="match status" value="1"/>
</dbReference>
<evidence type="ECO:0000259" key="11">
    <source>
        <dbReference type="PROSITE" id="PS50112"/>
    </source>
</evidence>
<dbReference type="Gene3D" id="6.10.340.10">
    <property type="match status" value="1"/>
</dbReference>
<feature type="transmembrane region" description="Helical" evidence="9">
    <location>
        <begin position="90"/>
        <end position="114"/>
    </location>
</feature>
<dbReference type="Pfam" id="PF08447">
    <property type="entry name" value="PAS_3"/>
    <property type="match status" value="1"/>
</dbReference>
<dbReference type="SUPFAM" id="SSF158472">
    <property type="entry name" value="HAMP domain-like"/>
    <property type="match status" value="1"/>
</dbReference>
<feature type="domain" description="HAMP" evidence="12">
    <location>
        <begin position="373"/>
        <end position="425"/>
    </location>
</feature>
<dbReference type="InterPro" id="IPR035965">
    <property type="entry name" value="PAS-like_dom_sf"/>
</dbReference>
<keyword evidence="4" id="KW-0597">Phosphoprotein</keyword>
<feature type="domain" description="Histidine kinase" evidence="10">
    <location>
        <begin position="592"/>
        <end position="803"/>
    </location>
</feature>
<dbReference type="CDD" id="cd00082">
    <property type="entry name" value="HisKA"/>
    <property type="match status" value="1"/>
</dbReference>
<evidence type="ECO:0000256" key="5">
    <source>
        <dbReference type="ARBA" id="ARBA00022679"/>
    </source>
</evidence>
<dbReference type="PRINTS" id="PR00344">
    <property type="entry name" value="BCTRLSENSOR"/>
</dbReference>
<keyword evidence="5" id="KW-0808">Transferase</keyword>
<dbReference type="PROSITE" id="PS50112">
    <property type="entry name" value="PAS"/>
    <property type="match status" value="1"/>
</dbReference>
<dbReference type="Pfam" id="PF00672">
    <property type="entry name" value="HAMP"/>
    <property type="match status" value="1"/>
</dbReference>
<dbReference type="PROSITE" id="PS50885">
    <property type="entry name" value="HAMP"/>
    <property type="match status" value="1"/>
</dbReference>
<dbReference type="CDD" id="cd06225">
    <property type="entry name" value="HAMP"/>
    <property type="match status" value="1"/>
</dbReference>
<dbReference type="PANTHER" id="PTHR42878">
    <property type="entry name" value="TWO-COMPONENT HISTIDINE KINASE"/>
    <property type="match status" value="1"/>
</dbReference>
<evidence type="ECO:0000256" key="7">
    <source>
        <dbReference type="ARBA" id="ARBA00023136"/>
    </source>
</evidence>
<dbReference type="SUPFAM" id="SSF55874">
    <property type="entry name" value="ATPase domain of HSP90 chaperone/DNA topoisomerase II/histidine kinase"/>
    <property type="match status" value="1"/>
</dbReference>
<evidence type="ECO:0000256" key="9">
    <source>
        <dbReference type="SAM" id="Phobius"/>
    </source>
</evidence>
<evidence type="ECO:0000256" key="8">
    <source>
        <dbReference type="SAM" id="Coils"/>
    </source>
</evidence>
<dbReference type="InterPro" id="IPR036097">
    <property type="entry name" value="HisK_dim/P_sf"/>
</dbReference>
<dbReference type="GO" id="GO:0000156">
    <property type="term" value="F:phosphorelay response regulator activity"/>
    <property type="evidence" value="ECO:0007669"/>
    <property type="project" value="TreeGrafter"/>
</dbReference>
<dbReference type="FunFam" id="3.30.565.10:FF:000006">
    <property type="entry name" value="Sensor histidine kinase WalK"/>
    <property type="match status" value="1"/>
</dbReference>
<dbReference type="CDD" id="cd00130">
    <property type="entry name" value="PAS"/>
    <property type="match status" value="1"/>
</dbReference>
<dbReference type="SMART" id="SM00388">
    <property type="entry name" value="HisKA"/>
    <property type="match status" value="1"/>
</dbReference>
<dbReference type="InterPro" id="IPR013655">
    <property type="entry name" value="PAS_fold_3"/>
</dbReference>
<dbReference type="RefSeq" id="WP_200788176.1">
    <property type="nucleotide sequence ID" value="NZ_JAEDAO010000001.1"/>
</dbReference>
<evidence type="ECO:0000256" key="4">
    <source>
        <dbReference type="ARBA" id="ARBA00022553"/>
    </source>
</evidence>
<dbReference type="PANTHER" id="PTHR42878:SF15">
    <property type="entry name" value="BACTERIOPHYTOCHROME"/>
    <property type="match status" value="1"/>
</dbReference>